<dbReference type="RefSeq" id="XP_002912252.1">
    <property type="nucleotide sequence ID" value="XM_002912206.1"/>
</dbReference>
<keyword evidence="2" id="KW-1185">Reference proteome</keyword>
<evidence type="ECO:0000313" key="1">
    <source>
        <dbReference type="EMBL" id="EFI28758.1"/>
    </source>
</evidence>
<dbReference type="Proteomes" id="UP000001861">
    <property type="component" value="Unassembled WGS sequence"/>
</dbReference>
<evidence type="ECO:0000313" key="2">
    <source>
        <dbReference type="Proteomes" id="UP000001861"/>
    </source>
</evidence>
<name>D6RK91_COPC7</name>
<dbReference type="KEGG" id="cci:CC1G_13784"/>
<gene>
    <name evidence="1" type="ORF">CC1G_13784</name>
</gene>
<proteinExistence type="predicted"/>
<dbReference type="AlphaFoldDB" id="D6RK91"/>
<dbReference type="InParanoid" id="D6RK91"/>
<sequence length="169" mass="18437">MISRLQLSGNMGNSRNQWKTLDASSAGHLPEWMTGSLVNEERPFSKQTQISTSMKAPMQGKQGFSGNVWRTPTKCPLISLVGPSKSEVPTASTGDSIIRLRSFDQTGGRTAVEAHQSHHTPGPRILVYRRAAPIDFREGDIWLGANRDHVEIGISLFSMAAELGHTNPG</sequence>
<dbReference type="VEuPathDB" id="FungiDB:CC1G_13784"/>
<accession>D6RK91</accession>
<dbReference type="EMBL" id="AACS02000001">
    <property type="protein sequence ID" value="EFI28758.1"/>
    <property type="molecule type" value="Genomic_DNA"/>
</dbReference>
<reference evidence="1 2" key="1">
    <citation type="journal article" date="2010" name="Proc. Natl. Acad. Sci. U.S.A.">
        <title>Insights into evolution of multicellular fungi from the assembled chromosomes of the mushroom Coprinopsis cinerea (Coprinus cinereus).</title>
        <authorList>
            <person name="Stajich J.E."/>
            <person name="Wilke S.K."/>
            <person name="Ahren D."/>
            <person name="Au C.H."/>
            <person name="Birren B.W."/>
            <person name="Borodovsky M."/>
            <person name="Burns C."/>
            <person name="Canback B."/>
            <person name="Casselton L.A."/>
            <person name="Cheng C.K."/>
            <person name="Deng J."/>
            <person name="Dietrich F.S."/>
            <person name="Fargo D.C."/>
            <person name="Farman M.L."/>
            <person name="Gathman A.C."/>
            <person name="Goldberg J."/>
            <person name="Guigo R."/>
            <person name="Hoegger P.J."/>
            <person name="Hooker J.B."/>
            <person name="Huggins A."/>
            <person name="James T.Y."/>
            <person name="Kamada T."/>
            <person name="Kilaru S."/>
            <person name="Kodira C."/>
            <person name="Kues U."/>
            <person name="Kupfer D."/>
            <person name="Kwan H.S."/>
            <person name="Lomsadze A."/>
            <person name="Li W."/>
            <person name="Lilly W.W."/>
            <person name="Ma L.J."/>
            <person name="Mackey A.J."/>
            <person name="Manning G."/>
            <person name="Martin F."/>
            <person name="Muraguchi H."/>
            <person name="Natvig D.O."/>
            <person name="Palmerini H."/>
            <person name="Ramesh M.A."/>
            <person name="Rehmeyer C.J."/>
            <person name="Roe B.A."/>
            <person name="Shenoy N."/>
            <person name="Stanke M."/>
            <person name="Ter-Hovhannisyan V."/>
            <person name="Tunlid A."/>
            <person name="Velagapudi R."/>
            <person name="Vision T.J."/>
            <person name="Zeng Q."/>
            <person name="Zolan M.E."/>
            <person name="Pukkila P.J."/>
        </authorList>
    </citation>
    <scope>NUCLEOTIDE SEQUENCE [LARGE SCALE GENOMIC DNA]</scope>
    <source>
        <strain evidence="2">Okayama-7 / 130 / ATCC MYA-4618 / FGSC 9003</strain>
    </source>
</reference>
<comment type="caution">
    <text evidence="1">The sequence shown here is derived from an EMBL/GenBank/DDBJ whole genome shotgun (WGS) entry which is preliminary data.</text>
</comment>
<dbReference type="GeneID" id="6007344"/>
<protein>
    <submittedName>
        <fullName evidence="1">Uncharacterized protein</fullName>
    </submittedName>
</protein>
<dbReference type="HOGENOM" id="CLU_1578435_0_0_1"/>
<organism evidence="1 2">
    <name type="scientific">Coprinopsis cinerea (strain Okayama-7 / 130 / ATCC MYA-4618 / FGSC 9003)</name>
    <name type="common">Inky cap fungus</name>
    <name type="synonym">Hormographiella aspergillata</name>
    <dbReference type="NCBI Taxonomy" id="240176"/>
    <lineage>
        <taxon>Eukaryota</taxon>
        <taxon>Fungi</taxon>
        <taxon>Dikarya</taxon>
        <taxon>Basidiomycota</taxon>
        <taxon>Agaricomycotina</taxon>
        <taxon>Agaricomycetes</taxon>
        <taxon>Agaricomycetidae</taxon>
        <taxon>Agaricales</taxon>
        <taxon>Agaricineae</taxon>
        <taxon>Psathyrellaceae</taxon>
        <taxon>Coprinopsis</taxon>
    </lineage>
</organism>